<dbReference type="InterPro" id="IPR000014">
    <property type="entry name" value="PAS"/>
</dbReference>
<evidence type="ECO:0000313" key="10">
    <source>
        <dbReference type="EMBL" id="MDY7227027.1"/>
    </source>
</evidence>
<dbReference type="Gene3D" id="1.10.287.130">
    <property type="match status" value="1"/>
</dbReference>
<dbReference type="SMART" id="SM00388">
    <property type="entry name" value="HisKA"/>
    <property type="match status" value="1"/>
</dbReference>
<dbReference type="PANTHER" id="PTHR43711:SF26">
    <property type="entry name" value="SENSOR HISTIDINE KINASE RCSC"/>
    <property type="match status" value="1"/>
</dbReference>
<evidence type="ECO:0000259" key="8">
    <source>
        <dbReference type="PROSITE" id="PS50109"/>
    </source>
</evidence>
<dbReference type="CDD" id="cd00130">
    <property type="entry name" value="PAS"/>
    <property type="match status" value="1"/>
</dbReference>
<dbReference type="InterPro" id="IPR013656">
    <property type="entry name" value="PAS_4"/>
</dbReference>
<keyword evidence="11" id="KW-1185">Reference proteome</keyword>
<dbReference type="Pfam" id="PF02518">
    <property type="entry name" value="HATPase_c"/>
    <property type="match status" value="1"/>
</dbReference>
<comment type="caution">
    <text evidence="10">The sequence shown here is derived from an EMBL/GenBank/DDBJ whole genome shotgun (WGS) entry which is preliminary data.</text>
</comment>
<dbReference type="Gene3D" id="3.30.565.10">
    <property type="entry name" value="Histidine kinase-like ATPase, C-terminal domain"/>
    <property type="match status" value="1"/>
</dbReference>
<evidence type="ECO:0000256" key="5">
    <source>
        <dbReference type="ARBA" id="ARBA00022679"/>
    </source>
</evidence>
<evidence type="ECO:0000256" key="1">
    <source>
        <dbReference type="ARBA" id="ARBA00000085"/>
    </source>
</evidence>
<evidence type="ECO:0000256" key="6">
    <source>
        <dbReference type="ARBA" id="ARBA00022777"/>
    </source>
</evidence>
<comment type="catalytic activity">
    <reaction evidence="1">
        <text>ATP + protein L-histidine = ADP + protein N-phospho-L-histidine.</text>
        <dbReference type="EC" id="2.7.13.3"/>
    </reaction>
</comment>
<organism evidence="10 11">
    <name type="scientific">Hyalangium rubrum</name>
    <dbReference type="NCBI Taxonomy" id="3103134"/>
    <lineage>
        <taxon>Bacteria</taxon>
        <taxon>Pseudomonadati</taxon>
        <taxon>Myxococcota</taxon>
        <taxon>Myxococcia</taxon>
        <taxon>Myxococcales</taxon>
        <taxon>Cystobacterineae</taxon>
        <taxon>Archangiaceae</taxon>
        <taxon>Hyalangium</taxon>
    </lineage>
</organism>
<keyword evidence="10" id="KW-0067">ATP-binding</keyword>
<dbReference type="CDD" id="cd00082">
    <property type="entry name" value="HisKA"/>
    <property type="match status" value="1"/>
</dbReference>
<feature type="domain" description="Histidine kinase" evidence="8">
    <location>
        <begin position="474"/>
        <end position="694"/>
    </location>
</feature>
<dbReference type="EMBL" id="JAXIVS010000003">
    <property type="protein sequence ID" value="MDY7227027.1"/>
    <property type="molecule type" value="Genomic_DNA"/>
</dbReference>
<dbReference type="NCBIfam" id="TIGR00229">
    <property type="entry name" value="sensory_box"/>
    <property type="match status" value="1"/>
</dbReference>
<evidence type="ECO:0000256" key="4">
    <source>
        <dbReference type="ARBA" id="ARBA00022553"/>
    </source>
</evidence>
<dbReference type="InterPro" id="IPR036097">
    <property type="entry name" value="HisK_dim/P_sf"/>
</dbReference>
<dbReference type="InterPro" id="IPR035965">
    <property type="entry name" value="PAS-like_dom_sf"/>
</dbReference>
<dbReference type="RefSeq" id="WP_321545744.1">
    <property type="nucleotide sequence ID" value="NZ_JAXIVS010000003.1"/>
</dbReference>
<keyword evidence="7" id="KW-0902">Two-component regulatory system</keyword>
<dbReference type="SUPFAM" id="SSF55781">
    <property type="entry name" value="GAF domain-like"/>
    <property type="match status" value="1"/>
</dbReference>
<dbReference type="EC" id="2.7.13.3" evidence="2"/>
<dbReference type="InterPro" id="IPR001827">
    <property type="entry name" value="Homeobox_Antennapedia_CS"/>
</dbReference>
<dbReference type="SUPFAM" id="SSF55785">
    <property type="entry name" value="PYP-like sensor domain (PAS domain)"/>
    <property type="match status" value="2"/>
</dbReference>
<evidence type="ECO:0000256" key="2">
    <source>
        <dbReference type="ARBA" id="ARBA00012438"/>
    </source>
</evidence>
<evidence type="ECO:0000256" key="3">
    <source>
        <dbReference type="ARBA" id="ARBA00022473"/>
    </source>
</evidence>
<reference evidence="10 11" key="1">
    <citation type="submission" date="2023-12" db="EMBL/GenBank/DDBJ databases">
        <title>the genome sequence of Hyalangium sp. s54d21.</title>
        <authorList>
            <person name="Zhang X."/>
        </authorList>
    </citation>
    <scope>NUCLEOTIDE SEQUENCE [LARGE SCALE GENOMIC DNA]</scope>
    <source>
        <strain evidence="11">s54d21</strain>
    </source>
</reference>
<dbReference type="InterPro" id="IPR004358">
    <property type="entry name" value="Sig_transdc_His_kin-like_C"/>
</dbReference>
<keyword evidence="5" id="KW-0808">Transferase</keyword>
<gene>
    <name evidence="10" type="ORF">SYV04_11525</name>
</gene>
<dbReference type="SUPFAM" id="SSF55874">
    <property type="entry name" value="ATPase domain of HSP90 chaperone/DNA topoisomerase II/histidine kinase"/>
    <property type="match status" value="1"/>
</dbReference>
<dbReference type="PROSITE" id="PS00032">
    <property type="entry name" value="ANTENNAPEDIA"/>
    <property type="match status" value="1"/>
</dbReference>
<proteinExistence type="predicted"/>
<keyword evidence="4" id="KW-0597">Phosphoprotein</keyword>
<keyword evidence="6" id="KW-0418">Kinase</keyword>
<protein>
    <recommendedName>
        <fullName evidence="2">histidine kinase</fullName>
        <ecNumber evidence="2">2.7.13.3</ecNumber>
    </recommendedName>
</protein>
<dbReference type="InterPro" id="IPR003661">
    <property type="entry name" value="HisK_dim/P_dom"/>
</dbReference>
<keyword evidence="3" id="KW-0217">Developmental protein</keyword>
<dbReference type="InterPro" id="IPR003594">
    <property type="entry name" value="HATPase_dom"/>
</dbReference>
<accession>A0ABU5H0Q3</accession>
<feature type="domain" description="PAC" evidence="9">
    <location>
        <begin position="401"/>
        <end position="456"/>
    </location>
</feature>
<dbReference type="Proteomes" id="UP001291309">
    <property type="component" value="Unassembled WGS sequence"/>
</dbReference>
<dbReference type="Gene3D" id="3.30.450.20">
    <property type="entry name" value="PAS domain"/>
    <property type="match status" value="2"/>
</dbReference>
<evidence type="ECO:0000259" key="9">
    <source>
        <dbReference type="PROSITE" id="PS50113"/>
    </source>
</evidence>
<dbReference type="SMART" id="SM00387">
    <property type="entry name" value="HATPase_c"/>
    <property type="match status" value="1"/>
</dbReference>
<dbReference type="GO" id="GO:0005524">
    <property type="term" value="F:ATP binding"/>
    <property type="evidence" value="ECO:0007669"/>
    <property type="project" value="UniProtKB-KW"/>
</dbReference>
<dbReference type="Pfam" id="PF00512">
    <property type="entry name" value="HisKA"/>
    <property type="match status" value="1"/>
</dbReference>
<keyword evidence="10" id="KW-0547">Nucleotide-binding</keyword>
<sequence length="701" mass="77370">MGALIRSKDWSRTKLGPIESWPRTLVGYVAMVLEMPTPAILFWGPDQTQLYNEGYAVIMGPRHPNYFAEPYRECWPDTYPVIYPWMRKVLERGEVIHVEKEYFTLTRHGFTEEAYFTFTFSPLRDDSGAIAGIFQPVVEVTQTVLSERRSETLRALAALASGSVAAKDAFDVLSSNPKDLPFALLFRCPEEGAQELALAASAGLDATAVSLSRVLAVAHRVLQSGTPEKLEDVRELLGRGHIGPWDEPTRAAFVLPLRRSPAEAVQGVVVFGISARLAFDDKYREFFEAVTRELVASLVSEQAKKAERESQAREQAARAELEAEQQRLHTVFMQAPVAITILRGPEHIIELANPRMCRVWGRTAEQVLGKPHFEALPETAGQGVEALLSGVLATRAPYVGTELPVKLARLEGGALEEVYLNFVYEPMRNPAGQVEGVLVVASDVTQEVQARRRVEGLKAQAEEGVRLRDEFLSVASHELKTPLTPLALRLSMLKREAQGSQPGQLPREREVRHLEVAERQVKKLAELVGDLLDVSRLSTGRMKLELEPVDLSALVSEVVSRFEPEAERVSCRLELRAHPNLVGRWDRLRLEQVVTNLLSNALKYGAGRPIHITVDADGARAQLIVRDEGIGIAPDDLQRIFGRFERAVSERHYGGLGLGLYVTRQFVQAMGGTVEAQSVLGQGATFTAVLPLGPPVAGATG</sequence>
<dbReference type="PRINTS" id="PR00344">
    <property type="entry name" value="BCTRLSENSOR"/>
</dbReference>
<dbReference type="SUPFAM" id="SSF47384">
    <property type="entry name" value="Homodimeric domain of signal transducing histidine kinase"/>
    <property type="match status" value="1"/>
</dbReference>
<dbReference type="PROSITE" id="PS50113">
    <property type="entry name" value="PAC"/>
    <property type="match status" value="1"/>
</dbReference>
<evidence type="ECO:0000256" key="7">
    <source>
        <dbReference type="ARBA" id="ARBA00023012"/>
    </source>
</evidence>
<dbReference type="PANTHER" id="PTHR43711">
    <property type="entry name" value="TWO-COMPONENT HISTIDINE KINASE"/>
    <property type="match status" value="1"/>
</dbReference>
<dbReference type="InterPro" id="IPR050736">
    <property type="entry name" value="Sensor_HK_Regulatory"/>
</dbReference>
<name>A0ABU5H0Q3_9BACT</name>
<dbReference type="PROSITE" id="PS50109">
    <property type="entry name" value="HIS_KIN"/>
    <property type="match status" value="1"/>
</dbReference>
<dbReference type="Pfam" id="PF08448">
    <property type="entry name" value="PAS_4"/>
    <property type="match status" value="2"/>
</dbReference>
<dbReference type="InterPro" id="IPR036890">
    <property type="entry name" value="HATPase_C_sf"/>
</dbReference>
<dbReference type="InterPro" id="IPR000700">
    <property type="entry name" value="PAS-assoc_C"/>
</dbReference>
<dbReference type="InterPro" id="IPR005467">
    <property type="entry name" value="His_kinase_dom"/>
</dbReference>
<evidence type="ECO:0000313" key="11">
    <source>
        <dbReference type="Proteomes" id="UP001291309"/>
    </source>
</evidence>